<comment type="caution">
    <text evidence="1">The sequence shown here is derived from an EMBL/GenBank/DDBJ whole genome shotgun (WGS) entry which is preliminary data.</text>
</comment>
<accession>A0AAD6Z131</accession>
<dbReference type="Proteomes" id="UP001218218">
    <property type="component" value="Unassembled WGS sequence"/>
</dbReference>
<reference evidence="1" key="1">
    <citation type="submission" date="2023-03" db="EMBL/GenBank/DDBJ databases">
        <title>Massive genome expansion in bonnet fungi (Mycena s.s.) driven by repeated elements and novel gene families across ecological guilds.</title>
        <authorList>
            <consortium name="Lawrence Berkeley National Laboratory"/>
            <person name="Harder C.B."/>
            <person name="Miyauchi S."/>
            <person name="Viragh M."/>
            <person name="Kuo A."/>
            <person name="Thoen E."/>
            <person name="Andreopoulos B."/>
            <person name="Lu D."/>
            <person name="Skrede I."/>
            <person name="Drula E."/>
            <person name="Henrissat B."/>
            <person name="Morin E."/>
            <person name="Kohler A."/>
            <person name="Barry K."/>
            <person name="LaButti K."/>
            <person name="Morin E."/>
            <person name="Salamov A."/>
            <person name="Lipzen A."/>
            <person name="Mereny Z."/>
            <person name="Hegedus B."/>
            <person name="Baldrian P."/>
            <person name="Stursova M."/>
            <person name="Weitz H."/>
            <person name="Taylor A."/>
            <person name="Grigoriev I.V."/>
            <person name="Nagy L.G."/>
            <person name="Martin F."/>
            <person name="Kauserud H."/>
        </authorList>
    </citation>
    <scope>NUCLEOTIDE SEQUENCE</scope>
    <source>
        <strain evidence="1">CBHHK002</strain>
    </source>
</reference>
<sequence length="144" mass="15477">MPRRLLCRAPRWRPRHCCALLPCAAARIPFRPCPCPPPRACLRVGTPVPPPSTPRPRPSPAPVLVSIGVGRLFSDFGLGRDDVGDSFMSNSVKWASFSTEGRLRAGLPAPALCVAALQSVTRGALGNLAPSMETMHPNPRLHTI</sequence>
<proteinExistence type="predicted"/>
<gene>
    <name evidence="1" type="ORF">DFH08DRAFT_977723</name>
</gene>
<name>A0AAD6Z131_9AGAR</name>
<evidence type="ECO:0000313" key="1">
    <source>
        <dbReference type="EMBL" id="KAJ7302595.1"/>
    </source>
</evidence>
<dbReference type="AlphaFoldDB" id="A0AAD6Z131"/>
<protein>
    <submittedName>
        <fullName evidence="1">Uncharacterized protein</fullName>
    </submittedName>
</protein>
<keyword evidence="2" id="KW-1185">Reference proteome</keyword>
<evidence type="ECO:0000313" key="2">
    <source>
        <dbReference type="Proteomes" id="UP001218218"/>
    </source>
</evidence>
<organism evidence="1 2">
    <name type="scientific">Mycena albidolilacea</name>
    <dbReference type="NCBI Taxonomy" id="1033008"/>
    <lineage>
        <taxon>Eukaryota</taxon>
        <taxon>Fungi</taxon>
        <taxon>Dikarya</taxon>
        <taxon>Basidiomycota</taxon>
        <taxon>Agaricomycotina</taxon>
        <taxon>Agaricomycetes</taxon>
        <taxon>Agaricomycetidae</taxon>
        <taxon>Agaricales</taxon>
        <taxon>Marasmiineae</taxon>
        <taxon>Mycenaceae</taxon>
        <taxon>Mycena</taxon>
    </lineage>
</organism>
<dbReference type="EMBL" id="JARIHO010000114">
    <property type="protein sequence ID" value="KAJ7302595.1"/>
    <property type="molecule type" value="Genomic_DNA"/>
</dbReference>